<evidence type="ECO:0000313" key="3">
    <source>
        <dbReference type="Proteomes" id="UP000663836"/>
    </source>
</evidence>
<feature type="region of interest" description="Disordered" evidence="1">
    <location>
        <begin position="1"/>
        <end position="43"/>
    </location>
</feature>
<evidence type="ECO:0000313" key="2">
    <source>
        <dbReference type="EMBL" id="CAF4181728.1"/>
    </source>
</evidence>
<accession>A0A819ZRN4</accession>
<reference evidence="2" key="1">
    <citation type="submission" date="2021-02" db="EMBL/GenBank/DDBJ databases">
        <authorList>
            <person name="Nowell W R."/>
        </authorList>
    </citation>
    <scope>NUCLEOTIDE SEQUENCE</scope>
</reference>
<gene>
    <name evidence="2" type="ORF">JBS370_LOCUS35549</name>
</gene>
<comment type="caution">
    <text evidence="2">The sequence shown here is derived from an EMBL/GenBank/DDBJ whole genome shotgun (WGS) entry which is preliminary data.</text>
</comment>
<protein>
    <submittedName>
        <fullName evidence="2">Uncharacterized protein</fullName>
    </submittedName>
</protein>
<sequence length="43" mass="4589">ICSSNPCIQPLRSKDDGEKPLQLGPIQAAASTQQVSRQTDPIP</sequence>
<name>A0A819ZRN4_9BILA</name>
<organism evidence="2 3">
    <name type="scientific">Rotaria sordida</name>
    <dbReference type="NCBI Taxonomy" id="392033"/>
    <lineage>
        <taxon>Eukaryota</taxon>
        <taxon>Metazoa</taxon>
        <taxon>Spiralia</taxon>
        <taxon>Gnathifera</taxon>
        <taxon>Rotifera</taxon>
        <taxon>Eurotatoria</taxon>
        <taxon>Bdelloidea</taxon>
        <taxon>Philodinida</taxon>
        <taxon>Philodinidae</taxon>
        <taxon>Rotaria</taxon>
    </lineage>
</organism>
<dbReference type="EMBL" id="CAJOBD010012558">
    <property type="protein sequence ID" value="CAF4181728.1"/>
    <property type="molecule type" value="Genomic_DNA"/>
</dbReference>
<proteinExistence type="predicted"/>
<dbReference type="AlphaFoldDB" id="A0A819ZRN4"/>
<feature type="compositionally biased region" description="Polar residues" evidence="1">
    <location>
        <begin position="29"/>
        <end position="43"/>
    </location>
</feature>
<dbReference type="Proteomes" id="UP000663836">
    <property type="component" value="Unassembled WGS sequence"/>
</dbReference>
<feature type="non-terminal residue" evidence="2">
    <location>
        <position position="1"/>
    </location>
</feature>
<evidence type="ECO:0000256" key="1">
    <source>
        <dbReference type="SAM" id="MobiDB-lite"/>
    </source>
</evidence>